<sequence length="321" mass="35104">MTQYGLAHPLYLDVQMMVSFLAYLEGGVYVSTEETTQREKSKEGKGGGNAKMKLPSLGALLGMEASLSAEMGGRVGETAEIRVARHHTAASLFNALRSHLTDSKSFTIHRAEREEDLASLSSGDFVECSGRYTGNPLEKNLAFMGKFLEYIQLITEAEERNRQRSSSARRSGNPQTRASATQAQSPGGLSELADQFREFQDSAELNFLQKVKEEIEASPIQDVVLRTRPGLQVILTVSSDYYNQSVGEWLDSGDFTVLGKVTRVLIPGESINLSRRTVIGSMDDGEDMVTSLTTSFPLVGDSQSAVVNYPAVQVLPMAIYV</sequence>
<comment type="caution">
    <text evidence="2">The sequence shown here is derived from an EMBL/GenBank/DDBJ whole genome shotgun (WGS) entry which is preliminary data.</text>
</comment>
<dbReference type="RefSeq" id="WP_344268899.1">
    <property type="nucleotide sequence ID" value="NZ_BAAAKV010000002.1"/>
</dbReference>
<feature type="region of interest" description="Disordered" evidence="1">
    <location>
        <begin position="32"/>
        <end position="51"/>
    </location>
</feature>
<organism evidence="2 3">
    <name type="scientific">Streptomyces hebeiensis</name>
    <dbReference type="NCBI Taxonomy" id="229486"/>
    <lineage>
        <taxon>Bacteria</taxon>
        <taxon>Bacillati</taxon>
        <taxon>Actinomycetota</taxon>
        <taxon>Actinomycetes</taxon>
        <taxon>Kitasatosporales</taxon>
        <taxon>Streptomycetaceae</taxon>
        <taxon>Streptomyces</taxon>
    </lineage>
</organism>
<evidence type="ECO:0000256" key="1">
    <source>
        <dbReference type="SAM" id="MobiDB-lite"/>
    </source>
</evidence>
<evidence type="ECO:0000313" key="2">
    <source>
        <dbReference type="EMBL" id="GAA1151001.1"/>
    </source>
</evidence>
<dbReference type="Pfam" id="PF19952">
    <property type="entry name" value="DUF6414"/>
    <property type="match status" value="1"/>
</dbReference>
<dbReference type="InterPro" id="IPR045633">
    <property type="entry name" value="DUF6414"/>
</dbReference>
<proteinExistence type="predicted"/>
<feature type="region of interest" description="Disordered" evidence="1">
    <location>
        <begin position="159"/>
        <end position="187"/>
    </location>
</feature>
<keyword evidence="3" id="KW-1185">Reference proteome</keyword>
<evidence type="ECO:0000313" key="3">
    <source>
        <dbReference type="Proteomes" id="UP001501371"/>
    </source>
</evidence>
<feature type="compositionally biased region" description="Polar residues" evidence="1">
    <location>
        <begin position="172"/>
        <end position="187"/>
    </location>
</feature>
<dbReference type="Proteomes" id="UP001501371">
    <property type="component" value="Unassembled WGS sequence"/>
</dbReference>
<dbReference type="EMBL" id="BAAAKV010000002">
    <property type="protein sequence ID" value="GAA1151001.1"/>
    <property type="molecule type" value="Genomic_DNA"/>
</dbReference>
<gene>
    <name evidence="2" type="ORF">GCM10009654_02930</name>
</gene>
<accession>A0ABN1UHH3</accession>
<name>A0ABN1UHH3_9ACTN</name>
<reference evidence="2 3" key="1">
    <citation type="journal article" date="2019" name="Int. J. Syst. Evol. Microbiol.">
        <title>The Global Catalogue of Microorganisms (GCM) 10K type strain sequencing project: providing services to taxonomists for standard genome sequencing and annotation.</title>
        <authorList>
            <consortium name="The Broad Institute Genomics Platform"/>
            <consortium name="The Broad Institute Genome Sequencing Center for Infectious Disease"/>
            <person name="Wu L."/>
            <person name="Ma J."/>
        </authorList>
    </citation>
    <scope>NUCLEOTIDE SEQUENCE [LARGE SCALE GENOMIC DNA]</scope>
    <source>
        <strain evidence="2 3">JCM 12696</strain>
    </source>
</reference>
<feature type="compositionally biased region" description="Basic and acidic residues" evidence="1">
    <location>
        <begin position="35"/>
        <end position="45"/>
    </location>
</feature>
<protein>
    <submittedName>
        <fullName evidence="2">Uncharacterized protein</fullName>
    </submittedName>
</protein>